<dbReference type="STRING" id="418702.BJN45_01120"/>
<feature type="domain" description="Histidine kinase BarA N-terminal" evidence="1">
    <location>
        <begin position="36"/>
        <end position="98"/>
    </location>
</feature>
<evidence type="ECO:0000313" key="2">
    <source>
        <dbReference type="EMBL" id="OMG56263.1"/>
    </source>
</evidence>
<dbReference type="InterPro" id="IPR019247">
    <property type="entry name" value="Histidine_kinase_BarA_N"/>
</dbReference>
<gene>
    <name evidence="2" type="ORF">BJN45_01120</name>
</gene>
<organism evidence="2 3">
    <name type="scientific">Azonexus hydrophilus</name>
    <dbReference type="NCBI Taxonomy" id="418702"/>
    <lineage>
        <taxon>Bacteria</taxon>
        <taxon>Pseudomonadati</taxon>
        <taxon>Pseudomonadota</taxon>
        <taxon>Betaproteobacteria</taxon>
        <taxon>Rhodocyclales</taxon>
        <taxon>Azonexaceae</taxon>
        <taxon>Azonexus</taxon>
    </lineage>
</organism>
<proteinExistence type="predicted"/>
<dbReference type="RefSeq" id="WP_076091243.1">
    <property type="nucleotide sequence ID" value="NZ_MTHD01000001.1"/>
</dbReference>
<reference evidence="2 3" key="1">
    <citation type="submission" date="2016-10" db="EMBL/GenBank/DDBJ databases">
        <title>Alkaliphiles isolated from bioreactors.</title>
        <authorList>
            <person name="Salah Z."/>
            <person name="Rout S.P."/>
            <person name="Humphreys P.N."/>
        </authorList>
    </citation>
    <scope>NUCLEOTIDE SEQUENCE [LARGE SCALE GENOMIC DNA]</scope>
    <source>
        <strain evidence="2 3">ZS02</strain>
    </source>
</reference>
<comment type="caution">
    <text evidence="2">The sequence shown here is derived from an EMBL/GenBank/DDBJ whole genome shotgun (WGS) entry which is preliminary data.</text>
</comment>
<dbReference type="AlphaFoldDB" id="A0A1R1IBW1"/>
<sequence>MKNLTLRQRLLVLTLLPSALITTLLVLYFSMTGISALETQLRAKGLATVRYLAPISEYGIIAGQMDSIYGLVQAAMQEPGVKAAIIVNPKGRTLAVSGRVSLAAEIIRQRLEEPSQVAESES</sequence>
<dbReference type="Proteomes" id="UP000187526">
    <property type="component" value="Unassembled WGS sequence"/>
</dbReference>
<evidence type="ECO:0000313" key="3">
    <source>
        <dbReference type="Proteomes" id="UP000187526"/>
    </source>
</evidence>
<name>A0A1R1IBW1_9RHOO</name>
<accession>A0A1R1IBW1</accession>
<evidence type="ECO:0000259" key="1">
    <source>
        <dbReference type="Pfam" id="PF09984"/>
    </source>
</evidence>
<dbReference type="Pfam" id="PF09984">
    <property type="entry name" value="sCache_4"/>
    <property type="match status" value="1"/>
</dbReference>
<keyword evidence="3" id="KW-1185">Reference proteome</keyword>
<dbReference type="EMBL" id="MTHD01000001">
    <property type="protein sequence ID" value="OMG56263.1"/>
    <property type="molecule type" value="Genomic_DNA"/>
</dbReference>
<protein>
    <recommendedName>
        <fullName evidence="1">Histidine kinase BarA N-terminal domain-containing protein</fullName>
    </recommendedName>
</protein>